<dbReference type="Proteomes" id="UP000001357">
    <property type="component" value="Unassembled WGS sequence"/>
</dbReference>
<keyword evidence="4" id="KW-1185">Reference proteome</keyword>
<dbReference type="EMBL" id="CH991558">
    <property type="protein sequence ID" value="EDQ87638.1"/>
    <property type="molecule type" value="Genomic_DNA"/>
</dbReference>
<dbReference type="SUPFAM" id="SSF53649">
    <property type="entry name" value="Alkaline phosphatase-like"/>
    <property type="match status" value="1"/>
</dbReference>
<dbReference type="GO" id="GO:0015024">
    <property type="term" value="F:glucuronate-2-sulfatase activity"/>
    <property type="evidence" value="ECO:0000318"/>
    <property type="project" value="GO_Central"/>
</dbReference>
<accession>A9V439</accession>
<dbReference type="InterPro" id="IPR000917">
    <property type="entry name" value="Sulfatase_N"/>
</dbReference>
<dbReference type="Gene3D" id="3.40.720.10">
    <property type="entry name" value="Alkaline Phosphatase, subunit A"/>
    <property type="match status" value="1"/>
</dbReference>
<dbReference type="STRING" id="81824.A9V439"/>
<dbReference type="GO" id="GO:0004065">
    <property type="term" value="F:arylsulfatase activity"/>
    <property type="evidence" value="ECO:0000318"/>
    <property type="project" value="GO_Central"/>
</dbReference>
<feature type="signal peptide" evidence="1">
    <location>
        <begin position="1"/>
        <end position="26"/>
    </location>
</feature>
<dbReference type="PANTHER" id="PTHR46615:SF1">
    <property type="entry name" value="ARYLSULFATASE K"/>
    <property type="match status" value="1"/>
</dbReference>
<evidence type="ECO:0000256" key="1">
    <source>
        <dbReference type="SAM" id="SignalP"/>
    </source>
</evidence>
<reference evidence="3 4" key="1">
    <citation type="journal article" date="2008" name="Nature">
        <title>The genome of the choanoflagellate Monosiga brevicollis and the origin of metazoans.</title>
        <authorList>
            <consortium name="JGI Sequencing"/>
            <person name="King N."/>
            <person name="Westbrook M.J."/>
            <person name="Young S.L."/>
            <person name="Kuo A."/>
            <person name="Abedin M."/>
            <person name="Chapman J."/>
            <person name="Fairclough S."/>
            <person name="Hellsten U."/>
            <person name="Isogai Y."/>
            <person name="Letunic I."/>
            <person name="Marr M."/>
            <person name="Pincus D."/>
            <person name="Putnam N."/>
            <person name="Rokas A."/>
            <person name="Wright K.J."/>
            <person name="Zuzow R."/>
            <person name="Dirks W."/>
            <person name="Good M."/>
            <person name="Goodstein D."/>
            <person name="Lemons D."/>
            <person name="Li W."/>
            <person name="Lyons J.B."/>
            <person name="Morris A."/>
            <person name="Nichols S."/>
            <person name="Richter D.J."/>
            <person name="Salamov A."/>
            <person name="Bork P."/>
            <person name="Lim W.A."/>
            <person name="Manning G."/>
            <person name="Miller W.T."/>
            <person name="McGinnis W."/>
            <person name="Shapiro H."/>
            <person name="Tjian R."/>
            <person name="Grigoriev I.V."/>
            <person name="Rokhsar D."/>
        </authorList>
    </citation>
    <scope>NUCLEOTIDE SEQUENCE [LARGE SCALE GENOMIC DNA]</scope>
    <source>
        <strain evidence="4">MX1 / ATCC 50154</strain>
    </source>
</reference>
<dbReference type="FunCoup" id="A9V439">
    <property type="interactions" value="205"/>
</dbReference>
<evidence type="ECO:0000259" key="2">
    <source>
        <dbReference type="Pfam" id="PF00884"/>
    </source>
</evidence>
<dbReference type="Pfam" id="PF00884">
    <property type="entry name" value="Sulfatase"/>
    <property type="match status" value="1"/>
</dbReference>
<dbReference type="eggNOG" id="KOG3731">
    <property type="taxonomic scope" value="Eukaryota"/>
</dbReference>
<dbReference type="RefSeq" id="XP_001747558.1">
    <property type="nucleotide sequence ID" value="XM_001747506.1"/>
</dbReference>
<evidence type="ECO:0000313" key="4">
    <source>
        <dbReference type="Proteomes" id="UP000001357"/>
    </source>
</evidence>
<dbReference type="AlphaFoldDB" id="A9V439"/>
<dbReference type="Gene3D" id="3.30.1120.10">
    <property type="match status" value="1"/>
</dbReference>
<dbReference type="OMA" id="ERHERPH"/>
<dbReference type="InParanoid" id="A9V439"/>
<proteinExistence type="predicted"/>
<dbReference type="InterPro" id="IPR017850">
    <property type="entry name" value="Alkaline_phosphatase_core_sf"/>
</dbReference>
<organism evidence="3 4">
    <name type="scientific">Monosiga brevicollis</name>
    <name type="common">Choanoflagellate</name>
    <dbReference type="NCBI Taxonomy" id="81824"/>
    <lineage>
        <taxon>Eukaryota</taxon>
        <taxon>Choanoflagellata</taxon>
        <taxon>Craspedida</taxon>
        <taxon>Salpingoecidae</taxon>
        <taxon>Monosiga</taxon>
    </lineage>
</organism>
<dbReference type="KEGG" id="mbr:MONBRDRAFT_27030"/>
<protein>
    <recommendedName>
        <fullName evidence="2">Sulfatase N-terminal domain-containing protein</fullName>
    </recommendedName>
</protein>
<sequence length="505" mass="56859">MGNPIRGGSLLIVAASLLVCATLGTAKQPNILFVIDESTDAKAYFAKNPEKAPMPLPNLRVPAHVMNSYHYHVRRQSAFFLPDASPCMLSQPNFDLIHHIPHQQTNPSTGLFVTGAWNNYEGLPENYDLKYSDVLHKGGYNVGIFGKTDFTAGGHTVDARVTAWTNKVNFPFTLQNGSAGWYDETGPLVRTVNVSKVVHVSDWNHANQTAKFIADAATHDEPWLAYVGFDIVHPDYVSSPYWLDQVDMDKVTVPEWIPLDQLHPEDFQATMKKNMANLTHDPAFIKSVRQHYYGMIAEYDAILGVVLDAVEASGEADNTYIFVTSDHGDMNMEHQQYYKMTYYDPSARVPLIVTGPTVQANVTYENLTSHLDFFPTFLELANVRKDDYKYVTFGSGKEVAPRLFNMREDPLEMNDLAPSNPSLVAELDAELRSYWDYPSIASTAESYNKDSFALLRASFNDEDKFKAYLATLRWSTSWSYDPEGSYAAIEAWLKTPNSTFEWAFP</sequence>
<gene>
    <name evidence="3" type="ORF">MONBRDRAFT_27030</name>
</gene>
<dbReference type="InterPro" id="IPR051849">
    <property type="entry name" value="GAG-degrading_sulfatase"/>
</dbReference>
<dbReference type="PANTHER" id="PTHR46615">
    <property type="entry name" value="ARYLSULFATASE K"/>
    <property type="match status" value="1"/>
</dbReference>
<feature type="domain" description="Sulfatase N-terminal" evidence="2">
    <location>
        <begin position="132"/>
        <end position="383"/>
    </location>
</feature>
<evidence type="ECO:0000313" key="3">
    <source>
        <dbReference type="EMBL" id="EDQ87638.1"/>
    </source>
</evidence>
<dbReference type="GeneID" id="5892803"/>
<name>A9V439_MONBE</name>
<feature type="chain" id="PRO_5002744646" description="Sulfatase N-terminal domain-containing protein" evidence="1">
    <location>
        <begin position="27"/>
        <end position="505"/>
    </location>
</feature>
<keyword evidence="1" id="KW-0732">Signal</keyword>